<evidence type="ECO:0008006" key="5">
    <source>
        <dbReference type="Google" id="ProtNLM"/>
    </source>
</evidence>
<dbReference type="InterPro" id="IPR003423">
    <property type="entry name" value="OMP_efflux"/>
</dbReference>
<accession>A0A2W5ECB4</accession>
<gene>
    <name evidence="3" type="ORF">DI598_17965</name>
</gene>
<organism evidence="3 4">
    <name type="scientific">Pseudopedobacter saltans</name>
    <dbReference type="NCBI Taxonomy" id="151895"/>
    <lineage>
        <taxon>Bacteria</taxon>
        <taxon>Pseudomonadati</taxon>
        <taxon>Bacteroidota</taxon>
        <taxon>Sphingobacteriia</taxon>
        <taxon>Sphingobacteriales</taxon>
        <taxon>Sphingobacteriaceae</taxon>
        <taxon>Pseudopedobacter</taxon>
    </lineage>
</organism>
<dbReference type="PANTHER" id="PTHR30203:SF33">
    <property type="entry name" value="BLR4455 PROTEIN"/>
    <property type="match status" value="1"/>
</dbReference>
<evidence type="ECO:0000256" key="2">
    <source>
        <dbReference type="SAM" id="SignalP"/>
    </source>
</evidence>
<dbReference type="PANTHER" id="PTHR30203">
    <property type="entry name" value="OUTER MEMBRANE CATION EFFLUX PROTEIN"/>
    <property type="match status" value="1"/>
</dbReference>
<keyword evidence="2" id="KW-0732">Signal</keyword>
<dbReference type="Proteomes" id="UP000249645">
    <property type="component" value="Unassembled WGS sequence"/>
</dbReference>
<dbReference type="Pfam" id="PF02321">
    <property type="entry name" value="OEP"/>
    <property type="match status" value="1"/>
</dbReference>
<dbReference type="PROSITE" id="PS51257">
    <property type="entry name" value="PROKAR_LIPOPROTEIN"/>
    <property type="match status" value="1"/>
</dbReference>
<comment type="caution">
    <text evidence="3">The sequence shown here is derived from an EMBL/GenBank/DDBJ whole genome shotgun (WGS) entry which is preliminary data.</text>
</comment>
<feature type="chain" id="PRO_5015840402" description="RND transporter" evidence="2">
    <location>
        <begin position="27"/>
        <end position="271"/>
    </location>
</feature>
<protein>
    <recommendedName>
        <fullName evidence="5">RND transporter</fullName>
    </recommendedName>
</protein>
<name>A0A2W5ECB4_9SPHI</name>
<proteinExistence type="inferred from homology"/>
<feature type="non-terminal residue" evidence="3">
    <location>
        <position position="271"/>
    </location>
</feature>
<reference evidence="3 4" key="1">
    <citation type="submission" date="2017-11" db="EMBL/GenBank/DDBJ databases">
        <title>Infants hospitalized years apart are colonized by the same room-sourced microbial strains.</title>
        <authorList>
            <person name="Brooks B."/>
            <person name="Olm M.R."/>
            <person name="Firek B.A."/>
            <person name="Baker R."/>
            <person name="Thomas B.C."/>
            <person name="Morowitz M.J."/>
            <person name="Banfield J.F."/>
        </authorList>
    </citation>
    <scope>NUCLEOTIDE SEQUENCE [LARGE SCALE GENOMIC DNA]</scope>
    <source>
        <strain evidence="3">S2_009_000_R2_76</strain>
    </source>
</reference>
<feature type="signal peptide" evidence="2">
    <location>
        <begin position="1"/>
        <end position="26"/>
    </location>
</feature>
<dbReference type="SUPFAM" id="SSF56954">
    <property type="entry name" value="Outer membrane efflux proteins (OEP)"/>
    <property type="match status" value="1"/>
</dbReference>
<dbReference type="EMBL" id="QFOI01000497">
    <property type="protein sequence ID" value="PZP41661.1"/>
    <property type="molecule type" value="Genomic_DNA"/>
</dbReference>
<dbReference type="InterPro" id="IPR010131">
    <property type="entry name" value="MdtP/NodT-like"/>
</dbReference>
<dbReference type="Gene3D" id="2.20.200.10">
    <property type="entry name" value="Outer membrane efflux proteins (OEP)"/>
    <property type="match status" value="1"/>
</dbReference>
<dbReference type="AlphaFoldDB" id="A0A2W5ECB4"/>
<dbReference type="GO" id="GO:0015562">
    <property type="term" value="F:efflux transmembrane transporter activity"/>
    <property type="evidence" value="ECO:0007669"/>
    <property type="project" value="InterPro"/>
</dbReference>
<evidence type="ECO:0000313" key="4">
    <source>
        <dbReference type="Proteomes" id="UP000249645"/>
    </source>
</evidence>
<evidence type="ECO:0000313" key="3">
    <source>
        <dbReference type="EMBL" id="PZP41661.1"/>
    </source>
</evidence>
<dbReference type="Gene3D" id="1.20.1600.10">
    <property type="entry name" value="Outer membrane efflux proteins (OEP)"/>
    <property type="match status" value="1"/>
</dbReference>
<sequence>MIFCYRKYTFLLIATAIVTMTTFSCKVTQPYINSQLIPDSLYRNPIGDSANMASLSWKEIFQDTILQNLIAEGIRNNLDLKTAIANLKAAEANFVQTKLAFFPSLSANASGGAYHPSKTQSANTQLYQLYAQSSWQADIWGQLSSTKKSMYATYLASDANRLAVQTQVVADIAAAYFQLMAYDAQLSIAQQSIARYALDTATMIKLKDADVVTGAAVVQSAANYFSILSTIPDIKNDIRQSENTISLLLGRSPSPIARDSLFNENIYDNLK</sequence>
<evidence type="ECO:0000256" key="1">
    <source>
        <dbReference type="ARBA" id="ARBA00007613"/>
    </source>
</evidence>
<comment type="similarity">
    <text evidence="1">Belongs to the outer membrane factor (OMF) (TC 1.B.17) family.</text>
</comment>